<evidence type="ECO:0000313" key="3">
    <source>
        <dbReference type="Proteomes" id="UP000234865"/>
    </source>
</evidence>
<dbReference type="EMBL" id="PKRZ01000001">
    <property type="protein sequence ID" value="PLW60613.2"/>
    <property type="molecule type" value="Genomic_DNA"/>
</dbReference>
<organism evidence="2 3">
    <name type="scientific">Lactococcus lactis subsp. lactis</name>
    <name type="common">Streptococcus lactis</name>
    <dbReference type="NCBI Taxonomy" id="1360"/>
    <lineage>
        <taxon>Bacteria</taxon>
        <taxon>Bacillati</taxon>
        <taxon>Bacillota</taxon>
        <taxon>Bacilli</taxon>
        <taxon>Lactobacillales</taxon>
        <taxon>Streptococcaceae</taxon>
        <taxon>Lactococcus</taxon>
    </lineage>
</organism>
<feature type="signal peptide" evidence="1">
    <location>
        <begin position="1"/>
        <end position="19"/>
    </location>
</feature>
<dbReference type="AlphaFoldDB" id="A0A2N5WEF3"/>
<feature type="chain" id="PRO_5038508035" evidence="1">
    <location>
        <begin position="20"/>
        <end position="62"/>
    </location>
</feature>
<accession>A0A2N5WEF3</accession>
<dbReference type="RefSeq" id="WP_216527965.1">
    <property type="nucleotide sequence ID" value="NZ_PKRZ01000001.1"/>
</dbReference>
<evidence type="ECO:0000256" key="1">
    <source>
        <dbReference type="SAM" id="SignalP"/>
    </source>
</evidence>
<dbReference type="PROSITE" id="PS51257">
    <property type="entry name" value="PROKAR_LIPOPROTEIN"/>
    <property type="match status" value="1"/>
</dbReference>
<reference evidence="3" key="1">
    <citation type="submission" date="2016-08" db="EMBL/GenBank/DDBJ databases">
        <title>Comparative genomics of Lactococcus lactis strain WFLU12 isolated from the gastrointestinal tract of wild olive flounder (Paralichythys olivaceus).</title>
        <authorList>
            <person name="Nguyen T.L."/>
            <person name="Kim D.-H."/>
        </authorList>
    </citation>
    <scope>NUCLEOTIDE SEQUENCE [LARGE SCALE GENOMIC DNA]</scope>
    <source>
        <strain evidence="3">WFLU12</strain>
    </source>
</reference>
<evidence type="ECO:0000313" key="2">
    <source>
        <dbReference type="EMBL" id="PLW60613.2"/>
    </source>
</evidence>
<name>A0A2N5WEF3_LACLL</name>
<dbReference type="Proteomes" id="UP000234865">
    <property type="component" value="Unassembled WGS sequence"/>
</dbReference>
<keyword evidence="1" id="KW-0732">Signal</keyword>
<sequence length="62" mass="6473" precursor="true">MKRTLGIAGVLLFGMGLLASCGTNKESQGQTKAAKSKVSSSISKIFNSTSTKEMTPTSYPTT</sequence>
<comment type="caution">
    <text evidence="2">The sequence shown here is derived from an EMBL/GenBank/DDBJ whole genome shotgun (WGS) entry which is preliminary data.</text>
</comment>
<protein>
    <submittedName>
        <fullName evidence="2">Uncharacterized protein</fullName>
    </submittedName>
</protein>
<proteinExistence type="predicted"/>
<gene>
    <name evidence="2" type="ORF">CYU10_001633</name>
</gene>